<evidence type="ECO:0000256" key="6">
    <source>
        <dbReference type="SAM" id="MobiDB-lite"/>
    </source>
</evidence>
<evidence type="ECO:0000256" key="1">
    <source>
        <dbReference type="ARBA" id="ARBA00004114"/>
    </source>
</evidence>
<evidence type="ECO:0000256" key="2">
    <source>
        <dbReference type="ARBA" id="ARBA00022490"/>
    </source>
</evidence>
<feature type="region of interest" description="Disordered" evidence="6">
    <location>
        <begin position="1"/>
        <end position="31"/>
    </location>
</feature>
<accession>A0A6J2VUF0</accession>
<feature type="coiled-coil region" evidence="5">
    <location>
        <begin position="35"/>
        <end position="649"/>
    </location>
</feature>
<dbReference type="AlphaFoldDB" id="A0A6J2VUF0"/>
<dbReference type="InterPro" id="IPR051877">
    <property type="entry name" value="Centriole_BasalBody_StrucProt"/>
</dbReference>
<keyword evidence="7" id="KW-1185">Reference proteome</keyword>
<comment type="subcellular location">
    <subcellularLocation>
        <location evidence="1">Cytoplasm</location>
        <location evidence="1">Cytoskeleton</location>
        <location evidence="1">Microtubule organizing center</location>
        <location evidence="1">Centrosome</location>
        <location evidence="1">Centriole</location>
    </subcellularLocation>
</comment>
<protein>
    <submittedName>
        <fullName evidence="8">Testis-specific gene 10 protein</fullName>
    </submittedName>
</protein>
<gene>
    <name evidence="8" type="primary">tsga10</name>
</gene>
<dbReference type="PANTHER" id="PTHR20544">
    <property type="entry name" value="CENTROSOMAL PROTEIN CEP135"/>
    <property type="match status" value="1"/>
</dbReference>
<proteinExistence type="inferred from homology"/>
<evidence type="ECO:0000313" key="8">
    <source>
        <dbReference type="RefSeq" id="XP_030634826.1"/>
    </source>
</evidence>
<keyword evidence="5" id="KW-0175">Coiled coil</keyword>
<dbReference type="RefSeq" id="XP_030634826.1">
    <property type="nucleotide sequence ID" value="XM_030778966.1"/>
</dbReference>
<dbReference type="CTD" id="80705"/>
<dbReference type="Gene3D" id="1.10.287.1490">
    <property type="match status" value="2"/>
</dbReference>
<feature type="region of interest" description="Disordered" evidence="6">
    <location>
        <begin position="657"/>
        <end position="709"/>
    </location>
</feature>
<keyword evidence="2" id="KW-0963">Cytoplasm</keyword>
<evidence type="ECO:0000313" key="7">
    <source>
        <dbReference type="Proteomes" id="UP000504632"/>
    </source>
</evidence>
<feature type="compositionally biased region" description="Low complexity" evidence="6">
    <location>
        <begin position="657"/>
        <end position="678"/>
    </location>
</feature>
<name>A0A6J2VUF0_CHACN</name>
<evidence type="ECO:0000256" key="4">
    <source>
        <dbReference type="ARBA" id="ARBA00038123"/>
    </source>
</evidence>
<feature type="compositionally biased region" description="Basic and acidic residues" evidence="6">
    <location>
        <begin position="696"/>
        <end position="709"/>
    </location>
</feature>
<evidence type="ECO:0000256" key="3">
    <source>
        <dbReference type="ARBA" id="ARBA00023212"/>
    </source>
</evidence>
<dbReference type="SUPFAM" id="SSF57997">
    <property type="entry name" value="Tropomyosin"/>
    <property type="match status" value="2"/>
</dbReference>
<dbReference type="OrthoDB" id="10254663at2759"/>
<keyword evidence="3" id="KW-0206">Cytoskeleton</keyword>
<dbReference type="GeneID" id="115815994"/>
<organism evidence="7 8">
    <name type="scientific">Chanos chanos</name>
    <name type="common">Milkfish</name>
    <name type="synonym">Mugil chanos</name>
    <dbReference type="NCBI Taxonomy" id="29144"/>
    <lineage>
        <taxon>Eukaryota</taxon>
        <taxon>Metazoa</taxon>
        <taxon>Chordata</taxon>
        <taxon>Craniata</taxon>
        <taxon>Vertebrata</taxon>
        <taxon>Euteleostomi</taxon>
        <taxon>Actinopterygii</taxon>
        <taxon>Neopterygii</taxon>
        <taxon>Teleostei</taxon>
        <taxon>Ostariophysi</taxon>
        <taxon>Gonorynchiformes</taxon>
        <taxon>Chanidae</taxon>
        <taxon>Chanos</taxon>
    </lineage>
</organism>
<dbReference type="PANTHER" id="PTHR20544:SF2">
    <property type="entry name" value="TESTIS SPECIFIC 10"/>
    <property type="match status" value="1"/>
</dbReference>
<comment type="similarity">
    <text evidence="4">Belongs to the CEP135/TSGA10 family.</text>
</comment>
<sequence>MLRSRRSASPTRAPPTCRSPTRQPPVKGGTYDSELMRALRERDELQNMLEKYERHLSEMQANVKVLMADRDKTSRHYQQAQEEIAALRREVMKSKATRGAKNNVTAQAILKRVEAEQDEAAADLHRMSTERDSLRERLKISQETAISEKAHLEQRVEDLQNAILTLEQERVEQRSRHGQMRETMMGLEDEIRGLGRKLASTEEELNRVRNECSILRLSSSQTETALTDSQRRLTHRIGELQKVQERNKMLDEKNDSLLMQVNSLREEVSELKGAVSELDERRDSLQDQLDRKNDQLCSAHSQLDVKEKTIRSLQLRTEELEETVQALRREASGRDRELDVTRRKLSDADEELSALRKVKDTTLRENTQFRNDLEKARLDNQALQLKLDNTTQDIEDLRRKVQDYVTDIARTENLLSTKEQECRELQENRRRASVQAESWEGQAKQAEAKASELRLELQNADTDRRRLREKVESLETSLQVAVCSERSCTTQLSEMNRSLQDVEEELRQVKSEHTHTQSDLDKTRELCVKLDASKEAVQRELDSCHSEVEMLRKQLTSERLSMKSLESLLVSTREKELQRQLSQQERDAEIQLLRDKLTVADSKASTQGREVTQLRTRAAQLETDLDMTKRQLSAERFERERAMQELRRQGLSSTLSPLFSSTLRSSSPVRRSLSPRQSWSPERAYHSAPDTLVPERSSERSVAFRDLYD</sequence>
<evidence type="ECO:0000256" key="5">
    <source>
        <dbReference type="SAM" id="Coils"/>
    </source>
</evidence>
<dbReference type="Proteomes" id="UP000504632">
    <property type="component" value="Chromosome 7"/>
</dbReference>
<reference evidence="8" key="1">
    <citation type="submission" date="2025-08" db="UniProtKB">
        <authorList>
            <consortium name="RefSeq"/>
        </authorList>
    </citation>
    <scope>IDENTIFICATION</scope>
</reference>
<feature type="compositionally biased region" description="Low complexity" evidence="6">
    <location>
        <begin position="7"/>
        <end position="16"/>
    </location>
</feature>
<dbReference type="GO" id="GO:0005814">
    <property type="term" value="C:centriole"/>
    <property type="evidence" value="ECO:0007669"/>
    <property type="project" value="UniProtKB-SubCell"/>
</dbReference>
<dbReference type="InParanoid" id="A0A6J2VUF0"/>